<dbReference type="Proteomes" id="UP000821853">
    <property type="component" value="Chromosome 1"/>
</dbReference>
<proteinExistence type="predicted"/>
<comment type="caution">
    <text evidence="2">The sequence shown here is derived from an EMBL/GenBank/DDBJ whole genome shotgun (WGS) entry which is preliminary data.</text>
</comment>
<organism evidence="2 3">
    <name type="scientific">Haemaphysalis longicornis</name>
    <name type="common">Bush tick</name>
    <dbReference type="NCBI Taxonomy" id="44386"/>
    <lineage>
        <taxon>Eukaryota</taxon>
        <taxon>Metazoa</taxon>
        <taxon>Ecdysozoa</taxon>
        <taxon>Arthropoda</taxon>
        <taxon>Chelicerata</taxon>
        <taxon>Arachnida</taxon>
        <taxon>Acari</taxon>
        <taxon>Parasitiformes</taxon>
        <taxon>Ixodida</taxon>
        <taxon>Ixodoidea</taxon>
        <taxon>Ixodidae</taxon>
        <taxon>Haemaphysalinae</taxon>
        <taxon>Haemaphysalis</taxon>
    </lineage>
</organism>
<sequence length="98" mass="11158">MYKWRSKNREPRGARGWRSEAALSREGGEYSGNEAKRTKIGAKKRLLSRVRPSWFTPRWANVSEATFCASEDCGKAPLGSDCARDLESPPDVFRLPRR</sequence>
<dbReference type="VEuPathDB" id="VectorBase:HLOH_050595"/>
<evidence type="ECO:0000313" key="2">
    <source>
        <dbReference type="EMBL" id="KAH9362049.1"/>
    </source>
</evidence>
<evidence type="ECO:0000313" key="3">
    <source>
        <dbReference type="Proteomes" id="UP000821853"/>
    </source>
</evidence>
<keyword evidence="3" id="KW-1185">Reference proteome</keyword>
<evidence type="ECO:0000256" key="1">
    <source>
        <dbReference type="SAM" id="MobiDB-lite"/>
    </source>
</evidence>
<name>A0A9J6FI86_HAELO</name>
<feature type="region of interest" description="Disordered" evidence="1">
    <location>
        <begin position="1"/>
        <end position="36"/>
    </location>
</feature>
<accession>A0A9J6FI86</accession>
<dbReference type="AlphaFoldDB" id="A0A9J6FI86"/>
<gene>
    <name evidence="2" type="ORF">HPB48_014988</name>
</gene>
<protein>
    <submittedName>
        <fullName evidence="2">Uncharacterized protein</fullName>
    </submittedName>
</protein>
<dbReference type="EMBL" id="JABSTR010000001">
    <property type="protein sequence ID" value="KAH9362049.1"/>
    <property type="molecule type" value="Genomic_DNA"/>
</dbReference>
<reference evidence="2 3" key="1">
    <citation type="journal article" date="2020" name="Cell">
        <title>Large-Scale Comparative Analyses of Tick Genomes Elucidate Their Genetic Diversity and Vector Capacities.</title>
        <authorList>
            <consortium name="Tick Genome and Microbiome Consortium (TIGMIC)"/>
            <person name="Jia N."/>
            <person name="Wang J."/>
            <person name="Shi W."/>
            <person name="Du L."/>
            <person name="Sun Y."/>
            <person name="Zhan W."/>
            <person name="Jiang J.F."/>
            <person name="Wang Q."/>
            <person name="Zhang B."/>
            <person name="Ji P."/>
            <person name="Bell-Sakyi L."/>
            <person name="Cui X.M."/>
            <person name="Yuan T.T."/>
            <person name="Jiang B.G."/>
            <person name="Yang W.F."/>
            <person name="Lam T.T."/>
            <person name="Chang Q.C."/>
            <person name="Ding S.J."/>
            <person name="Wang X.J."/>
            <person name="Zhu J.G."/>
            <person name="Ruan X.D."/>
            <person name="Zhao L."/>
            <person name="Wei J.T."/>
            <person name="Ye R.Z."/>
            <person name="Que T.C."/>
            <person name="Du C.H."/>
            <person name="Zhou Y.H."/>
            <person name="Cheng J.X."/>
            <person name="Dai P.F."/>
            <person name="Guo W.B."/>
            <person name="Han X.H."/>
            <person name="Huang E.J."/>
            <person name="Li L.F."/>
            <person name="Wei W."/>
            <person name="Gao Y.C."/>
            <person name="Liu J.Z."/>
            <person name="Shao H.Z."/>
            <person name="Wang X."/>
            <person name="Wang C.C."/>
            <person name="Yang T.C."/>
            <person name="Huo Q.B."/>
            <person name="Li W."/>
            <person name="Chen H.Y."/>
            <person name="Chen S.E."/>
            <person name="Zhou L.G."/>
            <person name="Ni X.B."/>
            <person name="Tian J.H."/>
            <person name="Sheng Y."/>
            <person name="Liu T."/>
            <person name="Pan Y.S."/>
            <person name="Xia L.Y."/>
            <person name="Li J."/>
            <person name="Zhao F."/>
            <person name="Cao W.C."/>
        </authorList>
    </citation>
    <scope>NUCLEOTIDE SEQUENCE [LARGE SCALE GENOMIC DNA]</scope>
    <source>
        <strain evidence="2">HaeL-2018</strain>
    </source>
</reference>